<reference evidence="2" key="1">
    <citation type="submission" date="2022-08" db="EMBL/GenBank/DDBJ databases">
        <authorList>
            <person name="Giroux E."/>
            <person name="Giroux E."/>
        </authorList>
    </citation>
    <scope>NUCLEOTIDE SEQUENCE</scope>
    <source>
        <strain evidence="2">H1091258</strain>
    </source>
</reference>
<comment type="caution">
    <text evidence="2">The sequence shown here is derived from an EMBL/GenBank/DDBJ whole genome shotgun (WGS) entry which is preliminary data.</text>
</comment>
<evidence type="ECO:0000313" key="2">
    <source>
        <dbReference type="EMBL" id="CAI0650821.1"/>
    </source>
</evidence>
<dbReference type="Proteomes" id="UP001152533">
    <property type="component" value="Unassembled WGS sequence"/>
</dbReference>
<feature type="region of interest" description="Disordered" evidence="1">
    <location>
        <begin position="77"/>
        <end position="119"/>
    </location>
</feature>
<dbReference type="EMBL" id="CAMGZC010000943">
    <property type="protein sequence ID" value="CAI0650821.1"/>
    <property type="molecule type" value="Genomic_DNA"/>
</dbReference>
<sequence length="140" mass="15221">MAMPTLPKEPVAALVAESDTNELATLGLFGDVDDLFELPFKIGRSLLKPLTEKKFTTPDGRRISLLGLITEDMKRQIAEQERLEAEGADGNDSTEPATENEPATEGEPATEDGAKDDATMEALVSVFKGLSEQIEKERND</sequence>
<protein>
    <submittedName>
        <fullName evidence="2">Uncharacterized protein</fullName>
    </submittedName>
</protein>
<dbReference type="AlphaFoldDB" id="A0A9W4WMU1"/>
<name>A0A9W4WMU1_9PEZI</name>
<organism evidence="2 3">
    <name type="scientific">Colletotrichum noveboracense</name>
    <dbReference type="NCBI Taxonomy" id="2664923"/>
    <lineage>
        <taxon>Eukaryota</taxon>
        <taxon>Fungi</taxon>
        <taxon>Dikarya</taxon>
        <taxon>Ascomycota</taxon>
        <taxon>Pezizomycotina</taxon>
        <taxon>Sordariomycetes</taxon>
        <taxon>Hypocreomycetidae</taxon>
        <taxon>Glomerellales</taxon>
        <taxon>Glomerellaceae</taxon>
        <taxon>Colletotrichum</taxon>
        <taxon>Colletotrichum gloeosporioides species complex</taxon>
    </lineage>
</organism>
<proteinExistence type="predicted"/>
<accession>A0A9W4WMU1</accession>
<evidence type="ECO:0000256" key="1">
    <source>
        <dbReference type="SAM" id="MobiDB-lite"/>
    </source>
</evidence>
<evidence type="ECO:0000313" key="3">
    <source>
        <dbReference type="Proteomes" id="UP001152533"/>
    </source>
</evidence>
<gene>
    <name evidence="2" type="ORF">CGXH109_LOCUS100023</name>
</gene>
<keyword evidence="3" id="KW-1185">Reference proteome</keyword>